<proteinExistence type="predicted"/>
<dbReference type="Proteomes" id="UP000245934">
    <property type="component" value="Unassembled WGS sequence"/>
</dbReference>
<keyword evidence="2" id="KW-1185">Reference proteome</keyword>
<sequence>MTETIMAFEKNVTKELPVVERLENGYIVVQDATLTDGGTFLRNEDYCLVNPDGKILIHANDAASLIKYGSNPETLEKIEKSGSVA</sequence>
<organism evidence="1 2">
    <name type="scientific">Methanospirillum stamsii</name>
    <dbReference type="NCBI Taxonomy" id="1277351"/>
    <lineage>
        <taxon>Archaea</taxon>
        <taxon>Methanobacteriati</taxon>
        <taxon>Methanobacteriota</taxon>
        <taxon>Stenosarchaea group</taxon>
        <taxon>Methanomicrobia</taxon>
        <taxon>Methanomicrobiales</taxon>
        <taxon>Methanospirillaceae</taxon>
        <taxon>Methanospirillum</taxon>
    </lineage>
</organism>
<gene>
    <name evidence="1" type="ORF">DLD82_07960</name>
</gene>
<dbReference type="EMBL" id="QGMZ01000015">
    <property type="protein sequence ID" value="PWR74822.1"/>
    <property type="molecule type" value="Genomic_DNA"/>
</dbReference>
<dbReference type="RefSeq" id="WP_109940585.1">
    <property type="nucleotide sequence ID" value="NZ_CP176366.1"/>
</dbReference>
<dbReference type="AlphaFoldDB" id="A0A2V2N3U8"/>
<reference evidence="1 2" key="1">
    <citation type="submission" date="2018-05" db="EMBL/GenBank/DDBJ databases">
        <title>Draft genome of Methanospirillum stamsii Pt1.</title>
        <authorList>
            <person name="Dueholm M.S."/>
            <person name="Nielsen P.H."/>
            <person name="Bakmann L.F."/>
            <person name="Otzen D.E."/>
        </authorList>
    </citation>
    <scope>NUCLEOTIDE SEQUENCE [LARGE SCALE GENOMIC DNA]</scope>
    <source>
        <strain evidence="1 2">Pt1</strain>
    </source>
</reference>
<dbReference type="GeneID" id="97610567"/>
<name>A0A2V2N3U8_9EURY</name>
<protein>
    <submittedName>
        <fullName evidence="1">Uncharacterized protein</fullName>
    </submittedName>
</protein>
<accession>A0A2V2N3U8</accession>
<evidence type="ECO:0000313" key="1">
    <source>
        <dbReference type="EMBL" id="PWR74822.1"/>
    </source>
</evidence>
<evidence type="ECO:0000313" key="2">
    <source>
        <dbReference type="Proteomes" id="UP000245934"/>
    </source>
</evidence>
<comment type="caution">
    <text evidence="1">The sequence shown here is derived from an EMBL/GenBank/DDBJ whole genome shotgun (WGS) entry which is preliminary data.</text>
</comment>